<organism evidence="1 2">
    <name type="scientific">Sphagnum troendelagicum</name>
    <dbReference type="NCBI Taxonomy" id="128251"/>
    <lineage>
        <taxon>Eukaryota</taxon>
        <taxon>Viridiplantae</taxon>
        <taxon>Streptophyta</taxon>
        <taxon>Embryophyta</taxon>
        <taxon>Bryophyta</taxon>
        <taxon>Sphagnophytina</taxon>
        <taxon>Sphagnopsida</taxon>
        <taxon>Sphagnales</taxon>
        <taxon>Sphagnaceae</taxon>
        <taxon>Sphagnum</taxon>
    </lineage>
</organism>
<evidence type="ECO:0000313" key="1">
    <source>
        <dbReference type="EMBL" id="CAK9219979.1"/>
    </source>
</evidence>
<dbReference type="EMBL" id="OZ019895">
    <property type="protein sequence ID" value="CAK9219979.1"/>
    <property type="molecule type" value="Genomic_DNA"/>
</dbReference>
<dbReference type="PANTHER" id="PTHR34375:SF5">
    <property type="entry name" value="CONDENSATION DOMAIN-CONTAINING PROTEIN"/>
    <property type="match status" value="1"/>
</dbReference>
<proteinExistence type="predicted"/>
<name>A0ABP0UFA5_9BRYO</name>
<keyword evidence="2" id="KW-1185">Reference proteome</keyword>
<dbReference type="Proteomes" id="UP001497512">
    <property type="component" value="Chromosome 3"/>
</dbReference>
<dbReference type="InterPro" id="IPR023213">
    <property type="entry name" value="CAT-like_dom_sf"/>
</dbReference>
<dbReference type="SUPFAM" id="SSF52777">
    <property type="entry name" value="CoA-dependent acyltransferases"/>
    <property type="match status" value="2"/>
</dbReference>
<dbReference type="PANTHER" id="PTHR34375">
    <property type="entry name" value="GATA ZINC FINGER PROTEIN-RELATED"/>
    <property type="match status" value="1"/>
</dbReference>
<sequence>MALVQLNGEGGAGSSRLMGTSEENWTKSTALGTGLAVFAIALRRSLEVRWVTEAAREVMEQHSLLRAQAVQNAKGKLAFQVSSEAGSPSVEVFPWPSRELASSSCLSGVLVLPDDEGDNAFSLALDQVIRQEMNAPFLNSEGKPSLPLDLFQIHVYSEPSQSQTIIIMRFHSSGLDRPSAVTVVQEFFTALNAIVDGAAPQLSDNPGTSVLLAPIEELIPKGKASKNFLQKGLDTVGYALNAKKYALLPFQPNYTDQRKEPFHSDFLTYTLGRAGTLDLLGACKQENTTLAGALAAAFLKAASNMKEIKDQKKDEFNFTSLVDCRCHFEPTLPECVMGNYVSGIPQTQQVKENMTFWDVARAVSSTTEKELSKYRHFSELPVINLLFSQVLKHPGVTPGSSMRTALFSLFVDKPLEGKWKDVEKLNLAAACGPMPSMHGVGPCFSVTEMLMEGPDLCVSLVYAQPVFNRDQMHTYATAVVELLNSAAKNH</sequence>
<dbReference type="Gene3D" id="3.30.559.10">
    <property type="entry name" value="Chloramphenicol acetyltransferase-like domain"/>
    <property type="match status" value="1"/>
</dbReference>
<accession>A0ABP0UFA5</accession>
<dbReference type="Gene3D" id="3.30.559.30">
    <property type="entry name" value="Nonribosomal peptide synthetase, condensation domain"/>
    <property type="match status" value="1"/>
</dbReference>
<protein>
    <submittedName>
        <fullName evidence="1">Uncharacterized protein</fullName>
    </submittedName>
</protein>
<gene>
    <name evidence="1" type="ORF">CSSPTR1EN2_LOCUS15048</name>
</gene>
<reference evidence="1" key="1">
    <citation type="submission" date="2024-02" db="EMBL/GenBank/DDBJ databases">
        <authorList>
            <consortium name="ELIXIR-Norway"/>
            <consortium name="Elixir Norway"/>
        </authorList>
    </citation>
    <scope>NUCLEOTIDE SEQUENCE</scope>
</reference>
<evidence type="ECO:0000313" key="2">
    <source>
        <dbReference type="Proteomes" id="UP001497512"/>
    </source>
</evidence>